<dbReference type="SUPFAM" id="SSF53474">
    <property type="entry name" value="alpha/beta-Hydrolases"/>
    <property type="match status" value="1"/>
</dbReference>
<dbReference type="STRING" id="1396826.PHA8399_00142"/>
<evidence type="ECO:0000256" key="1">
    <source>
        <dbReference type="ARBA" id="ARBA00022801"/>
    </source>
</evidence>
<dbReference type="Gene3D" id="3.40.50.1820">
    <property type="entry name" value="alpha/beta hydrolase"/>
    <property type="match status" value="1"/>
</dbReference>
<proteinExistence type="predicted"/>
<dbReference type="PANTHER" id="PTHR43798:SF31">
    <property type="entry name" value="AB HYDROLASE SUPERFAMILY PROTEIN YCLE"/>
    <property type="match status" value="1"/>
</dbReference>
<dbReference type="InterPro" id="IPR029058">
    <property type="entry name" value="AB_hydrolase_fold"/>
</dbReference>
<organism evidence="3 4">
    <name type="scientific">Leisingera aquaemixtae</name>
    <dbReference type="NCBI Taxonomy" id="1396826"/>
    <lineage>
        <taxon>Bacteria</taxon>
        <taxon>Pseudomonadati</taxon>
        <taxon>Pseudomonadota</taxon>
        <taxon>Alphaproteobacteria</taxon>
        <taxon>Rhodobacterales</taxon>
        <taxon>Roseobacteraceae</taxon>
        <taxon>Leisingera</taxon>
    </lineage>
</organism>
<dbReference type="InterPro" id="IPR000073">
    <property type="entry name" value="AB_hydrolase_1"/>
</dbReference>
<dbReference type="InterPro" id="IPR050266">
    <property type="entry name" value="AB_hydrolase_sf"/>
</dbReference>
<evidence type="ECO:0000313" key="4">
    <source>
        <dbReference type="Proteomes" id="UP000051326"/>
    </source>
</evidence>
<dbReference type="RefSeq" id="WP_058284296.1">
    <property type="nucleotide sequence ID" value="NZ_CYSR01000002.1"/>
</dbReference>
<feature type="domain" description="AB hydrolase-1" evidence="2">
    <location>
        <begin position="40"/>
        <end position="254"/>
    </location>
</feature>
<dbReference type="PANTHER" id="PTHR43798">
    <property type="entry name" value="MONOACYLGLYCEROL LIPASE"/>
    <property type="match status" value="1"/>
</dbReference>
<dbReference type="EMBL" id="CYSR01000002">
    <property type="protein sequence ID" value="CUH98037.1"/>
    <property type="molecule type" value="Genomic_DNA"/>
</dbReference>
<accession>A0A0P1H5I3</accession>
<keyword evidence="1" id="KW-0378">Hydrolase</keyword>
<dbReference type="Proteomes" id="UP000051326">
    <property type="component" value="Unassembled WGS sequence"/>
</dbReference>
<dbReference type="AlphaFoldDB" id="A0A0P1H5I3"/>
<evidence type="ECO:0000313" key="3">
    <source>
        <dbReference type="EMBL" id="CUH98037.1"/>
    </source>
</evidence>
<gene>
    <name evidence="3" type="ORF">PHA8399_00142</name>
</gene>
<dbReference type="Pfam" id="PF12697">
    <property type="entry name" value="Abhydrolase_6"/>
    <property type="match status" value="1"/>
</dbReference>
<dbReference type="GO" id="GO:0016787">
    <property type="term" value="F:hydrolase activity"/>
    <property type="evidence" value="ECO:0007669"/>
    <property type="project" value="UniProtKB-KW"/>
</dbReference>
<evidence type="ECO:0000259" key="2">
    <source>
        <dbReference type="Pfam" id="PF12697"/>
    </source>
</evidence>
<dbReference type="GO" id="GO:0016020">
    <property type="term" value="C:membrane"/>
    <property type="evidence" value="ECO:0007669"/>
    <property type="project" value="TreeGrafter"/>
</dbReference>
<reference evidence="3 4" key="1">
    <citation type="submission" date="2015-09" db="EMBL/GenBank/DDBJ databases">
        <authorList>
            <consortium name="Swine Surveillance"/>
        </authorList>
    </citation>
    <scope>NUCLEOTIDE SEQUENCE [LARGE SCALE GENOMIC DNA]</scope>
    <source>
        <strain evidence="3 4">CECT 8399</strain>
    </source>
</reference>
<sequence length="264" mass="28190">MQPAAPFTRQHGAPPFTAAVLHGGPGAAGEAAPVAQELAARGFGVLEPWQSETSVEGQISELRHQLETACAAPVVLIGLSWGAWLACLLAARHPHLAAKLVLAGCPPFEARFAAQIDAVRQARLRPAERQELTALLGGSGMETPAGLARAVQLLDQAEACAPLPDLPPPQISFDRGIFQSVRAEAAELRRSGVLLREAARIRCPVIVLHGDQDPHPAAGVRQPLRKALPGLRFRLLRRCGHKPWIETHARADFFQALEDALAPA</sequence>
<protein>
    <submittedName>
        <fullName evidence="3">3-oxoadipate enol-lactonase</fullName>
    </submittedName>
</protein>
<name>A0A0P1H5I3_9RHOB</name>